<dbReference type="EMBL" id="LYPB01000086">
    <property type="protein sequence ID" value="OAS14984.1"/>
    <property type="molecule type" value="Genomic_DNA"/>
</dbReference>
<keyword evidence="1" id="KW-1133">Transmembrane helix</keyword>
<dbReference type="Proteomes" id="UP000078454">
    <property type="component" value="Unassembled WGS sequence"/>
</dbReference>
<evidence type="ECO:0000313" key="2">
    <source>
        <dbReference type="EMBL" id="OAS14984.1"/>
    </source>
</evidence>
<dbReference type="RefSeq" id="WP_068668779.1">
    <property type="nucleotide sequence ID" value="NZ_LYPB01000086.1"/>
</dbReference>
<feature type="transmembrane region" description="Helical" evidence="1">
    <location>
        <begin position="44"/>
        <end position="60"/>
    </location>
</feature>
<proteinExistence type="predicted"/>
<evidence type="ECO:0000256" key="1">
    <source>
        <dbReference type="SAM" id="Phobius"/>
    </source>
</evidence>
<keyword evidence="3" id="KW-1185">Reference proteome</keyword>
<organism evidence="2 3">
    <name type="scientific">Paenibacillus oryzisoli</name>
    <dbReference type="NCBI Taxonomy" id="1850517"/>
    <lineage>
        <taxon>Bacteria</taxon>
        <taxon>Bacillati</taxon>
        <taxon>Bacillota</taxon>
        <taxon>Bacilli</taxon>
        <taxon>Bacillales</taxon>
        <taxon>Paenibacillaceae</taxon>
        <taxon>Paenibacillus</taxon>
    </lineage>
</organism>
<keyword evidence="1" id="KW-0812">Transmembrane</keyword>
<evidence type="ECO:0000313" key="3">
    <source>
        <dbReference type="Proteomes" id="UP000078454"/>
    </source>
</evidence>
<dbReference type="AlphaFoldDB" id="A0A198A0J7"/>
<reference evidence="2 3" key="1">
    <citation type="submission" date="2016-05" db="EMBL/GenBank/DDBJ databases">
        <title>Paenibacillus sp. 1ZS3-15 nov., isolated from the rhizosphere soil.</title>
        <authorList>
            <person name="Zhang X.X."/>
            <person name="Zhang J."/>
        </authorList>
    </citation>
    <scope>NUCLEOTIDE SEQUENCE [LARGE SCALE GENOMIC DNA]</scope>
    <source>
        <strain evidence="2 3">1ZS3-15</strain>
    </source>
</reference>
<comment type="caution">
    <text evidence="2">The sequence shown here is derived from an EMBL/GenBank/DDBJ whole genome shotgun (WGS) entry which is preliminary data.</text>
</comment>
<protein>
    <recommendedName>
        <fullName evidence="4">DUF2178 domain-containing protein</fullName>
    </recommendedName>
</protein>
<evidence type="ECO:0008006" key="4">
    <source>
        <dbReference type="Google" id="ProtNLM"/>
    </source>
</evidence>
<accession>A0A198A0J7</accession>
<gene>
    <name evidence="2" type="ORF">A8708_14295</name>
</gene>
<feature type="transmembrane region" description="Helical" evidence="1">
    <location>
        <begin position="66"/>
        <end position="88"/>
    </location>
</feature>
<name>A0A198A0J7_9BACL</name>
<dbReference type="OrthoDB" id="2659844at2"/>
<sequence>MSGNTSYILVIVIGVIVLAGLTYMNLRKISKSTADLTQLKKRTLLWSEISLALFVVQLFFRDRNGGFLLFFGILTLFTGAHYLGILYYSRKRNR</sequence>
<keyword evidence="1" id="KW-0472">Membrane</keyword>
<feature type="transmembrane region" description="Helical" evidence="1">
    <location>
        <begin position="6"/>
        <end position="24"/>
    </location>
</feature>